<name>A0AAE1FHM4_PETCI</name>
<dbReference type="Proteomes" id="UP001286313">
    <property type="component" value="Unassembled WGS sequence"/>
</dbReference>
<dbReference type="Pfam" id="PF10164">
    <property type="entry name" value="BRI3"/>
    <property type="match status" value="1"/>
</dbReference>
<evidence type="ECO:0000256" key="12">
    <source>
        <dbReference type="SAM" id="MobiDB-lite"/>
    </source>
</evidence>
<keyword evidence="8" id="KW-0458">Lysosome</keyword>
<keyword evidence="6 13" id="KW-1133">Transmembrane helix</keyword>
<dbReference type="PANTHER" id="PTHR13551:SF1">
    <property type="entry name" value="MEMBRANE PROTEIN BRI3"/>
    <property type="match status" value="1"/>
</dbReference>
<dbReference type="InterPro" id="IPR019317">
    <property type="entry name" value="BRI3"/>
</dbReference>
<evidence type="ECO:0000256" key="9">
    <source>
        <dbReference type="ARBA" id="ARBA00035284"/>
    </source>
</evidence>
<comment type="similarity">
    <text evidence="3">Belongs to the BRI3 family.</text>
</comment>
<evidence type="ECO:0000256" key="2">
    <source>
        <dbReference type="ARBA" id="ARBA00004556"/>
    </source>
</evidence>
<evidence type="ECO:0000256" key="7">
    <source>
        <dbReference type="ARBA" id="ARBA00023136"/>
    </source>
</evidence>
<comment type="subcellular location">
    <subcellularLocation>
        <location evidence="2">Cytoplasm</location>
        <location evidence="2">Perinuclear region</location>
    </subcellularLocation>
    <subcellularLocation>
        <location evidence="1">Lysosome membrane</location>
        <topology evidence="1">Multi-pass membrane protein</topology>
    </subcellularLocation>
</comment>
<dbReference type="PANTHER" id="PTHR13551">
    <property type="entry name" value="BRAIN PROTEIN I3"/>
    <property type="match status" value="1"/>
</dbReference>
<evidence type="ECO:0000256" key="5">
    <source>
        <dbReference type="ARBA" id="ARBA00022692"/>
    </source>
</evidence>
<dbReference type="EMBL" id="JAWQEG010002102">
    <property type="protein sequence ID" value="KAK3874455.1"/>
    <property type="molecule type" value="Genomic_DNA"/>
</dbReference>
<dbReference type="AlphaFoldDB" id="A0AAE1FHM4"/>
<keyword evidence="7 13" id="KW-0472">Membrane</keyword>
<comment type="subunit">
    <text evidence="11">Interacts with BRI3BP. Interacts with MGAT1 and IFITM3.</text>
</comment>
<evidence type="ECO:0000313" key="14">
    <source>
        <dbReference type="EMBL" id="KAK3874455.1"/>
    </source>
</evidence>
<evidence type="ECO:0000313" key="15">
    <source>
        <dbReference type="Proteomes" id="UP001286313"/>
    </source>
</evidence>
<feature type="region of interest" description="Disordered" evidence="12">
    <location>
        <begin position="1"/>
        <end position="55"/>
    </location>
</feature>
<feature type="compositionally biased region" description="Pro residues" evidence="12">
    <location>
        <begin position="1"/>
        <end position="24"/>
    </location>
</feature>
<keyword evidence="5 13" id="KW-0812">Transmembrane</keyword>
<evidence type="ECO:0000256" key="6">
    <source>
        <dbReference type="ARBA" id="ARBA00022989"/>
    </source>
</evidence>
<evidence type="ECO:0000256" key="4">
    <source>
        <dbReference type="ARBA" id="ARBA00022490"/>
    </source>
</evidence>
<feature type="compositionally biased region" description="Pro residues" evidence="12">
    <location>
        <begin position="40"/>
        <end position="52"/>
    </location>
</feature>
<proteinExistence type="inferred from homology"/>
<protein>
    <recommendedName>
        <fullName evidence="9">Membrane protein BRI3</fullName>
    </recommendedName>
    <alternativeName>
        <fullName evidence="10">Brain protein I3</fullName>
    </alternativeName>
</protein>
<evidence type="ECO:0000256" key="10">
    <source>
        <dbReference type="ARBA" id="ARBA00035449"/>
    </source>
</evidence>
<keyword evidence="15" id="KW-1185">Reference proteome</keyword>
<evidence type="ECO:0000256" key="1">
    <source>
        <dbReference type="ARBA" id="ARBA00004155"/>
    </source>
</evidence>
<reference evidence="14" key="1">
    <citation type="submission" date="2023-10" db="EMBL/GenBank/DDBJ databases">
        <title>Genome assemblies of two species of porcelain crab, Petrolisthes cinctipes and Petrolisthes manimaculis (Anomura: Porcellanidae).</title>
        <authorList>
            <person name="Angst P."/>
        </authorList>
    </citation>
    <scope>NUCLEOTIDE SEQUENCE</scope>
    <source>
        <strain evidence="14">PB745_01</strain>
        <tissue evidence="14">Gill</tissue>
    </source>
</reference>
<keyword evidence="4" id="KW-0963">Cytoplasm</keyword>
<feature type="transmembrane region" description="Helical" evidence="13">
    <location>
        <begin position="87"/>
        <end position="108"/>
    </location>
</feature>
<accession>A0AAE1FHM4</accession>
<comment type="caution">
    <text evidence="14">The sequence shown here is derived from an EMBL/GenBank/DDBJ whole genome shotgun (WGS) entry which is preliminary data.</text>
</comment>
<gene>
    <name evidence="14" type="ORF">Pcinc_020619</name>
</gene>
<dbReference type="GO" id="GO:0005765">
    <property type="term" value="C:lysosomal membrane"/>
    <property type="evidence" value="ECO:0007669"/>
    <property type="project" value="UniProtKB-SubCell"/>
</dbReference>
<sequence>MAQYQPNPPQYAPPSAPSYPPPYSKEPTIQQNITLQSVPSPYPPPPPPPPVAPAQSVVVVGGNAGTTPMGGSCPACRMGNLRSEFTWCGILLAICFFPLGLICCFAMRERKCSHCRANYEYAPPSAPSYPPPYSKEPTLHQNIT</sequence>
<evidence type="ECO:0000256" key="3">
    <source>
        <dbReference type="ARBA" id="ARBA00008090"/>
    </source>
</evidence>
<organism evidence="14 15">
    <name type="scientific">Petrolisthes cinctipes</name>
    <name type="common">Flat porcelain crab</name>
    <dbReference type="NCBI Taxonomy" id="88211"/>
    <lineage>
        <taxon>Eukaryota</taxon>
        <taxon>Metazoa</taxon>
        <taxon>Ecdysozoa</taxon>
        <taxon>Arthropoda</taxon>
        <taxon>Crustacea</taxon>
        <taxon>Multicrustacea</taxon>
        <taxon>Malacostraca</taxon>
        <taxon>Eumalacostraca</taxon>
        <taxon>Eucarida</taxon>
        <taxon>Decapoda</taxon>
        <taxon>Pleocyemata</taxon>
        <taxon>Anomura</taxon>
        <taxon>Galatheoidea</taxon>
        <taxon>Porcellanidae</taxon>
        <taxon>Petrolisthes</taxon>
    </lineage>
</organism>
<evidence type="ECO:0000256" key="13">
    <source>
        <dbReference type="SAM" id="Phobius"/>
    </source>
</evidence>
<dbReference type="GO" id="GO:0048471">
    <property type="term" value="C:perinuclear region of cytoplasm"/>
    <property type="evidence" value="ECO:0007669"/>
    <property type="project" value="UniProtKB-SubCell"/>
</dbReference>
<evidence type="ECO:0000256" key="8">
    <source>
        <dbReference type="ARBA" id="ARBA00023228"/>
    </source>
</evidence>
<evidence type="ECO:0000256" key="11">
    <source>
        <dbReference type="ARBA" id="ARBA00046593"/>
    </source>
</evidence>